<proteinExistence type="predicted"/>
<keyword evidence="1" id="KW-0647">Proteasome</keyword>
<feature type="transmembrane region" description="Helical" evidence="3">
    <location>
        <begin position="50"/>
        <end position="69"/>
    </location>
</feature>
<dbReference type="PANTHER" id="PTHR14145:SF1">
    <property type="entry name" value="26S PROTEASOME NON-ATPASE REGULATORY SUBUNIT 6"/>
    <property type="match status" value="1"/>
</dbReference>
<accession>R7QB70</accession>
<dbReference type="GO" id="GO:0000502">
    <property type="term" value="C:proteasome complex"/>
    <property type="evidence" value="ECO:0007669"/>
    <property type="project" value="UniProtKB-KW"/>
</dbReference>
<dbReference type="Proteomes" id="UP000012073">
    <property type="component" value="Unassembled WGS sequence"/>
</dbReference>
<dbReference type="RefSeq" id="XP_005715586.1">
    <property type="nucleotide sequence ID" value="XM_005715529.1"/>
</dbReference>
<dbReference type="InterPro" id="IPR036390">
    <property type="entry name" value="WH_DNA-bd_sf"/>
</dbReference>
<feature type="transmembrane region" description="Helical" evidence="3">
    <location>
        <begin position="27"/>
        <end position="44"/>
    </location>
</feature>
<feature type="coiled-coil region" evidence="2">
    <location>
        <begin position="138"/>
        <end position="165"/>
    </location>
</feature>
<keyword evidence="3" id="KW-0472">Membrane</keyword>
<dbReference type="PhylomeDB" id="R7QB70"/>
<dbReference type="InterPro" id="IPR049549">
    <property type="entry name" value="RPN7_PSMD6_C"/>
</dbReference>
<evidence type="ECO:0000256" key="3">
    <source>
        <dbReference type="SAM" id="Phobius"/>
    </source>
</evidence>
<dbReference type="STRING" id="2769.R7QB70"/>
<dbReference type="InterPro" id="IPR000717">
    <property type="entry name" value="PCI_dom"/>
</dbReference>
<organism evidence="5 6">
    <name type="scientific">Chondrus crispus</name>
    <name type="common">Carrageen Irish moss</name>
    <name type="synonym">Polymorpha crispa</name>
    <dbReference type="NCBI Taxonomy" id="2769"/>
    <lineage>
        <taxon>Eukaryota</taxon>
        <taxon>Rhodophyta</taxon>
        <taxon>Florideophyceae</taxon>
        <taxon>Rhodymeniophycidae</taxon>
        <taxon>Gigartinales</taxon>
        <taxon>Gigartinaceae</taxon>
        <taxon>Chondrus</taxon>
    </lineage>
</organism>
<dbReference type="GeneID" id="17323302"/>
<evidence type="ECO:0000259" key="4">
    <source>
        <dbReference type="PROSITE" id="PS50250"/>
    </source>
</evidence>
<dbReference type="SMART" id="SM00088">
    <property type="entry name" value="PINT"/>
    <property type="match status" value="1"/>
</dbReference>
<sequence length="453" mass="51038">MKYFYIFSDSCKIKFYFPSSNIAAPRWLFATLGLQAIACSLLNFSHPPDIYIYACVFVIATLLTCRIPFQLGIMVDDFAAQDENLRLAELRFKASRGDAEAAAALKKHLVERKALPFYQIVATELDWPKDAALQASLEADVTKELEELDAKVKDAEENSGESEVREALLARAEFFGRILDRPKAEEAYERTFKATIGIGQKIDIVLALIRLGLTVMDFKFIATNITRAKGLVEKGGDWERRNRLKVYEATYLVSRRDITGAATLFLDSLQTFSAMELFDYKKFVFYTVITSLVSVDRPTLKAKVADAPEILTVVLENEKLNNFLSALIECDYNKYTATLPDILDVIGEDRFISVHKNYIGRELRVVSYSQFLASYQSVTLTAMCRNFGVGPEFMDGELSRFIAAGRLNCKIDMVGGVVETTRPDAKNALYQNTIKQGDLLLNRVQKLSRVIDI</sequence>
<dbReference type="OMA" id="RLHCKVD"/>
<evidence type="ECO:0000256" key="2">
    <source>
        <dbReference type="SAM" id="Coils"/>
    </source>
</evidence>
<dbReference type="Pfam" id="PF10602">
    <property type="entry name" value="RPN7"/>
    <property type="match status" value="1"/>
</dbReference>
<dbReference type="Gene3D" id="1.25.40.570">
    <property type="match status" value="1"/>
</dbReference>
<dbReference type="SUPFAM" id="SSF46785">
    <property type="entry name" value="Winged helix' DNA-binding domain"/>
    <property type="match status" value="1"/>
</dbReference>
<dbReference type="InterPro" id="IPR019585">
    <property type="entry name" value="Rpn7/CSN1"/>
</dbReference>
<keyword evidence="3" id="KW-0812">Transmembrane</keyword>
<dbReference type="FunFam" id="1.25.40.570:FF:000005">
    <property type="entry name" value="26S proteasome regulatory subunit N7"/>
    <property type="match status" value="1"/>
</dbReference>
<name>R7QB70_CHOCR</name>
<gene>
    <name evidence="5" type="ORF">CHC_T00008527001</name>
</gene>
<dbReference type="OrthoDB" id="1452at2759"/>
<dbReference type="PANTHER" id="PTHR14145">
    <property type="entry name" value="26S PROTESOME SUBUNIT 6"/>
    <property type="match status" value="1"/>
</dbReference>
<evidence type="ECO:0000256" key="1">
    <source>
        <dbReference type="ARBA" id="ARBA00022942"/>
    </source>
</evidence>
<dbReference type="AlphaFoldDB" id="R7QB70"/>
<dbReference type="EMBL" id="HG001746">
    <property type="protein sequence ID" value="CDF35767.1"/>
    <property type="molecule type" value="Genomic_DNA"/>
</dbReference>
<dbReference type="InterPro" id="IPR045135">
    <property type="entry name" value="Rpn7_N"/>
</dbReference>
<reference evidence="6" key="1">
    <citation type="journal article" date="2013" name="Proc. Natl. Acad. Sci. U.S.A.">
        <title>Genome structure and metabolic features in the red seaweed Chondrus crispus shed light on evolution of the Archaeplastida.</title>
        <authorList>
            <person name="Collen J."/>
            <person name="Porcel B."/>
            <person name="Carre W."/>
            <person name="Ball S.G."/>
            <person name="Chaparro C."/>
            <person name="Tonon T."/>
            <person name="Barbeyron T."/>
            <person name="Michel G."/>
            <person name="Noel B."/>
            <person name="Valentin K."/>
            <person name="Elias M."/>
            <person name="Artiguenave F."/>
            <person name="Arun A."/>
            <person name="Aury J.M."/>
            <person name="Barbosa-Neto J.F."/>
            <person name="Bothwell J.H."/>
            <person name="Bouget F.Y."/>
            <person name="Brillet L."/>
            <person name="Cabello-Hurtado F."/>
            <person name="Capella-Gutierrez S."/>
            <person name="Charrier B."/>
            <person name="Cladiere L."/>
            <person name="Cock J.M."/>
            <person name="Coelho S.M."/>
            <person name="Colleoni C."/>
            <person name="Czjzek M."/>
            <person name="Da Silva C."/>
            <person name="Delage L."/>
            <person name="Denoeud F."/>
            <person name="Deschamps P."/>
            <person name="Dittami S.M."/>
            <person name="Gabaldon T."/>
            <person name="Gachon C.M."/>
            <person name="Groisillier A."/>
            <person name="Herve C."/>
            <person name="Jabbari K."/>
            <person name="Katinka M."/>
            <person name="Kloareg B."/>
            <person name="Kowalczyk N."/>
            <person name="Labadie K."/>
            <person name="Leblanc C."/>
            <person name="Lopez P.J."/>
            <person name="McLachlan D.H."/>
            <person name="Meslet-Cladiere L."/>
            <person name="Moustafa A."/>
            <person name="Nehr Z."/>
            <person name="Nyvall Collen P."/>
            <person name="Panaud O."/>
            <person name="Partensky F."/>
            <person name="Poulain J."/>
            <person name="Rensing S.A."/>
            <person name="Rousvoal S."/>
            <person name="Samson G."/>
            <person name="Symeonidi A."/>
            <person name="Weissenbach J."/>
            <person name="Zambounis A."/>
            <person name="Wincker P."/>
            <person name="Boyen C."/>
        </authorList>
    </citation>
    <scope>NUCLEOTIDE SEQUENCE [LARGE SCALE GENOMIC DNA]</scope>
    <source>
        <strain evidence="6">cv. Stackhouse</strain>
    </source>
</reference>
<dbReference type="Pfam" id="PF01399">
    <property type="entry name" value="PCI"/>
    <property type="match status" value="1"/>
</dbReference>
<dbReference type="KEGG" id="ccp:CHC_T00008527001"/>
<evidence type="ECO:0000313" key="5">
    <source>
        <dbReference type="EMBL" id="CDF35767.1"/>
    </source>
</evidence>
<keyword evidence="6" id="KW-1185">Reference proteome</keyword>
<protein>
    <recommendedName>
        <fullName evidence="4">PCI domain-containing protein</fullName>
    </recommendedName>
</protein>
<dbReference type="Gramene" id="CDF35767">
    <property type="protein sequence ID" value="CDF35767"/>
    <property type="gene ID" value="CHC_T00008527001"/>
</dbReference>
<dbReference type="Pfam" id="PF21154">
    <property type="entry name" value="RPN7_PSMD6_C"/>
    <property type="match status" value="1"/>
</dbReference>
<dbReference type="PROSITE" id="PS50250">
    <property type="entry name" value="PCI"/>
    <property type="match status" value="1"/>
</dbReference>
<keyword evidence="3" id="KW-1133">Transmembrane helix</keyword>
<feature type="domain" description="PCI" evidence="4">
    <location>
        <begin position="257"/>
        <end position="425"/>
    </location>
</feature>
<dbReference type="GO" id="GO:0043161">
    <property type="term" value="P:proteasome-mediated ubiquitin-dependent protein catabolic process"/>
    <property type="evidence" value="ECO:0007669"/>
    <property type="project" value="TreeGrafter"/>
</dbReference>
<keyword evidence="2" id="KW-0175">Coiled coil</keyword>
<evidence type="ECO:0000313" key="6">
    <source>
        <dbReference type="Proteomes" id="UP000012073"/>
    </source>
</evidence>